<evidence type="ECO:0000313" key="2">
    <source>
        <dbReference type="EMBL" id="UJO20748.1"/>
    </source>
</evidence>
<dbReference type="PANTHER" id="PTHR42085">
    <property type="entry name" value="F-BOX DOMAIN-CONTAINING PROTEIN"/>
    <property type="match status" value="1"/>
</dbReference>
<dbReference type="KEGG" id="ffu:CLAFUR5_11436"/>
<evidence type="ECO:0000259" key="1">
    <source>
        <dbReference type="Pfam" id="PF24864"/>
    </source>
</evidence>
<keyword evidence="3" id="KW-1185">Reference proteome</keyword>
<gene>
    <name evidence="2" type="ORF">CLAFUR5_11436</name>
</gene>
<organism evidence="2 3">
    <name type="scientific">Passalora fulva</name>
    <name type="common">Tomato leaf mold</name>
    <name type="synonym">Cladosporium fulvum</name>
    <dbReference type="NCBI Taxonomy" id="5499"/>
    <lineage>
        <taxon>Eukaryota</taxon>
        <taxon>Fungi</taxon>
        <taxon>Dikarya</taxon>
        <taxon>Ascomycota</taxon>
        <taxon>Pezizomycotina</taxon>
        <taxon>Dothideomycetes</taxon>
        <taxon>Dothideomycetidae</taxon>
        <taxon>Mycosphaerellales</taxon>
        <taxon>Mycosphaerellaceae</taxon>
        <taxon>Fulvia</taxon>
    </lineage>
</organism>
<name>A0A9Q8PE08_PASFU</name>
<dbReference type="Pfam" id="PF24864">
    <property type="entry name" value="DUF7730"/>
    <property type="match status" value="1"/>
</dbReference>
<dbReference type="EMBL" id="CP090170">
    <property type="protein sequence ID" value="UJO20748.1"/>
    <property type="molecule type" value="Genomic_DNA"/>
</dbReference>
<dbReference type="Proteomes" id="UP000756132">
    <property type="component" value="Chromosome 8"/>
</dbReference>
<feature type="domain" description="DUF7730" evidence="1">
    <location>
        <begin position="6"/>
        <end position="108"/>
    </location>
</feature>
<dbReference type="InterPro" id="IPR056632">
    <property type="entry name" value="DUF7730"/>
</dbReference>
<dbReference type="AlphaFoldDB" id="A0A9Q8PE08"/>
<reference evidence="2" key="1">
    <citation type="submission" date="2021-12" db="EMBL/GenBank/DDBJ databases">
        <authorList>
            <person name="Zaccaron A."/>
            <person name="Stergiopoulos I."/>
        </authorList>
    </citation>
    <scope>NUCLEOTIDE SEQUENCE</scope>
    <source>
        <strain evidence="2">Race5_Kim</strain>
    </source>
</reference>
<evidence type="ECO:0000313" key="3">
    <source>
        <dbReference type="Proteomes" id="UP000756132"/>
    </source>
</evidence>
<dbReference type="OrthoDB" id="5272396at2759"/>
<dbReference type="PANTHER" id="PTHR42085:SF1">
    <property type="entry name" value="F-BOX DOMAIN-CONTAINING PROTEIN"/>
    <property type="match status" value="1"/>
</dbReference>
<reference evidence="2" key="2">
    <citation type="journal article" date="2022" name="Microb. Genom.">
        <title>A chromosome-scale genome assembly of the tomato pathogen Cladosporium fulvum reveals a compartmentalized genome architecture and the presence of a dispensable chromosome.</title>
        <authorList>
            <person name="Zaccaron A.Z."/>
            <person name="Chen L.H."/>
            <person name="Samaras A."/>
            <person name="Stergiopoulos I."/>
        </authorList>
    </citation>
    <scope>NUCLEOTIDE SEQUENCE</scope>
    <source>
        <strain evidence="2">Race5_Kim</strain>
    </source>
</reference>
<dbReference type="RefSeq" id="XP_047765114.1">
    <property type="nucleotide sequence ID" value="XM_047910584.1"/>
</dbReference>
<dbReference type="GeneID" id="71991314"/>
<protein>
    <recommendedName>
        <fullName evidence="1">DUF7730 domain-containing protein</fullName>
    </recommendedName>
</protein>
<proteinExistence type="predicted"/>
<accession>A0A9Q8PE08</accession>
<dbReference type="OMA" id="IMADSAW"/>
<sequence length="344" mass="40229">MNTTLPFFRLPQELREQIYSYLFDKDEPYIQSLPRMGCTPDELVPPPHYTGCLRVWIENEDLVTNPTYQNRRLAEPMHDRAAILRTCRKIYGDASEYLYGKTQFMIFNGQKYRKHFKGSAGASSWDEENTRVASLLSREVKREFPYDKHPWSPCPGAAFWGFGQVPESMWTAPRCELMGTIPSCEFLRRAQHVRISIWAKKPQNLGKMIAMLQKLFAVFPSTMRTVNVRLQFNEPRRQSIRPFLDEEEFNQLVALLTTFKSVYPTAFDARIMADSAWWIAAFRKEKLLALEELCGPGSVYPNPRFYNTFYDKHLVRWRIAYCDVLECESCMNCRLAAAWFGETK</sequence>
<dbReference type="InterPro" id="IPR038883">
    <property type="entry name" value="AN11006-like"/>
</dbReference>